<protein>
    <submittedName>
        <fullName evidence="1">Uncharacterized protein</fullName>
    </submittedName>
</protein>
<sequence length="150" mass="16906">MAFSLSKLFGSKSTDTQTGDTIEAIINDVENRPFGISENNVLFAGLNELGGYFFFQTVIVGQLNVKSKNGAQLTFIGDDFNLKLEADMLEFESDNSDLKGRYITKIDFQIEESDVKRLENATLRSILINVKKQDILFSKYVVIETTNEEE</sequence>
<dbReference type="RefSeq" id="WP_092447080.1">
    <property type="nucleotide sequence ID" value="NZ_LT629774.1"/>
</dbReference>
<evidence type="ECO:0000313" key="1">
    <source>
        <dbReference type="EMBL" id="SDS85311.1"/>
    </source>
</evidence>
<proteinExistence type="predicted"/>
<keyword evidence="2" id="KW-1185">Reference proteome</keyword>
<organism evidence="1 2">
    <name type="scientific">Winogradskyella sediminis</name>
    <dbReference type="NCBI Taxonomy" id="1382466"/>
    <lineage>
        <taxon>Bacteria</taxon>
        <taxon>Pseudomonadati</taxon>
        <taxon>Bacteroidota</taxon>
        <taxon>Flavobacteriia</taxon>
        <taxon>Flavobacteriales</taxon>
        <taxon>Flavobacteriaceae</taxon>
        <taxon>Winogradskyella</taxon>
    </lineage>
</organism>
<reference evidence="1 2" key="1">
    <citation type="submission" date="2016-10" db="EMBL/GenBank/DDBJ databases">
        <authorList>
            <person name="Varghese N."/>
            <person name="Submissions S."/>
        </authorList>
    </citation>
    <scope>NUCLEOTIDE SEQUENCE [LARGE SCALE GENOMIC DNA]</scope>
    <source>
        <strain evidence="1 2">RHA_55</strain>
    </source>
</reference>
<gene>
    <name evidence="1" type="ORF">SAMN04489797_2583</name>
</gene>
<dbReference type="EMBL" id="LT629774">
    <property type="protein sequence ID" value="SDS85311.1"/>
    <property type="molecule type" value="Genomic_DNA"/>
</dbReference>
<accession>A0A1H1VLP8</accession>
<dbReference type="AlphaFoldDB" id="A0A1H1VLP8"/>
<name>A0A1H1VLP8_9FLAO</name>
<evidence type="ECO:0000313" key="2">
    <source>
        <dbReference type="Proteomes" id="UP000198963"/>
    </source>
</evidence>
<dbReference type="Proteomes" id="UP000198963">
    <property type="component" value="Chromosome I"/>
</dbReference>